<feature type="domain" description="TonB-dependent receptor plug" evidence="13">
    <location>
        <begin position="121"/>
        <end position="228"/>
    </location>
</feature>
<organism evidence="14 15">
    <name type="scientific">Flavipsychrobacter stenotrophus</name>
    <dbReference type="NCBI Taxonomy" id="2077091"/>
    <lineage>
        <taxon>Bacteria</taxon>
        <taxon>Pseudomonadati</taxon>
        <taxon>Bacteroidota</taxon>
        <taxon>Chitinophagia</taxon>
        <taxon>Chitinophagales</taxon>
        <taxon>Chitinophagaceae</taxon>
        <taxon>Flavipsychrobacter</taxon>
    </lineage>
</organism>
<keyword evidence="5" id="KW-0732">Signal</keyword>
<dbReference type="Gene3D" id="2.170.130.10">
    <property type="entry name" value="TonB-dependent receptor, plug domain"/>
    <property type="match status" value="1"/>
</dbReference>
<gene>
    <name evidence="14" type="ORF">CJD36_001635</name>
</gene>
<keyword evidence="8" id="KW-0675">Receptor</keyword>
<dbReference type="PANTHER" id="PTHR30069">
    <property type="entry name" value="TONB-DEPENDENT OUTER MEMBRANE RECEPTOR"/>
    <property type="match status" value="1"/>
</dbReference>
<evidence type="ECO:0000313" key="14">
    <source>
        <dbReference type="EMBL" id="PQJ12476.1"/>
    </source>
</evidence>
<evidence type="ECO:0000256" key="2">
    <source>
        <dbReference type="ARBA" id="ARBA00022448"/>
    </source>
</evidence>
<proteinExistence type="inferred from homology"/>
<keyword evidence="7 10" id="KW-0472">Membrane</keyword>
<sequence>MRRILTAVIIAGLPFTGYAQVSFVAKIKDKKNNEVLPGTIVHVAGTSIGCNADIDGVAVLTGVPAGKQAIVCKYVGFKERIDSMDFPLAVTDTITLVMESAADDELEEVSVSSTRSSRTIADMPTRVELIAGEELEEKANMKPGDIRMLLAESTGIQTQQTSATSANSSIRIQGLDGRYTQILKDGFPLYTGAASGLGLLQTPPLDLKQVEVIKGSASTLYGGGAIAGLVNLISKTPKEERELRFHINGTSAGGLDINAFYGKKFGKVGITVFAASNSSSLYDPAGIGLTAIPRYERYTVNPKLFFYLSKKTTIVAGVNVCVEDRIGGDVKYIRGEGDSLNSFYESNKTKRFSTQFSLVHEFSDKSQLTIKNSYSFFDRLITSPGYTFDGAQNSIYSEVNYAHHTENFEWVAGGNFLTDGFSEVEHTVISKRNYIQNTVGVFVQNTWKVNKSLFVESGLRYDYVNNYGASLLPRVSILYKAGYKFSSRLGGGFGYKAPTLFTEESEKVEYRNVLSLNPSINKVEHSYGANWDLNYRTSILKGKVSLSVNHLFYYTYLKDPLSLVAIAGNITQYVNFYQFQNLTDHVDAKGMESNIKLGYKDFKLFLGYTYTDAGVHTNSVIIANPLTCRNRINSVLVYEVEDKIKLGLEAYYFSPQKLSDGTKGRDYWLMGFMAERLWKHFSLYINFENFLDVRQTKFETIYTGTITRPVFRDIYAPLDGFVVNGGVKIRL</sequence>
<dbReference type="OrthoDB" id="1109239at2"/>
<dbReference type="InterPro" id="IPR039426">
    <property type="entry name" value="TonB-dep_rcpt-like"/>
</dbReference>
<dbReference type="InterPro" id="IPR036942">
    <property type="entry name" value="Beta-barrel_TonB_sf"/>
</dbReference>
<evidence type="ECO:0000259" key="12">
    <source>
        <dbReference type="Pfam" id="PF00593"/>
    </source>
</evidence>
<dbReference type="GO" id="GO:0044718">
    <property type="term" value="P:siderophore transmembrane transport"/>
    <property type="evidence" value="ECO:0007669"/>
    <property type="project" value="TreeGrafter"/>
</dbReference>
<evidence type="ECO:0000256" key="11">
    <source>
        <dbReference type="RuleBase" id="RU003357"/>
    </source>
</evidence>
<dbReference type="InterPro" id="IPR037066">
    <property type="entry name" value="Plug_dom_sf"/>
</dbReference>
<evidence type="ECO:0000313" key="15">
    <source>
        <dbReference type="Proteomes" id="UP000239872"/>
    </source>
</evidence>
<dbReference type="PANTHER" id="PTHR30069:SF29">
    <property type="entry name" value="HEMOGLOBIN AND HEMOGLOBIN-HAPTOGLOBIN-BINDING PROTEIN 1-RELATED"/>
    <property type="match status" value="1"/>
</dbReference>
<dbReference type="SUPFAM" id="SSF49464">
    <property type="entry name" value="Carboxypeptidase regulatory domain-like"/>
    <property type="match status" value="1"/>
</dbReference>
<keyword evidence="15" id="KW-1185">Reference proteome</keyword>
<dbReference type="Gene3D" id="2.40.170.20">
    <property type="entry name" value="TonB-dependent receptor, beta-barrel domain"/>
    <property type="match status" value="1"/>
</dbReference>
<evidence type="ECO:0000256" key="5">
    <source>
        <dbReference type="ARBA" id="ARBA00022729"/>
    </source>
</evidence>
<dbReference type="Pfam" id="PF00593">
    <property type="entry name" value="TonB_dep_Rec_b-barrel"/>
    <property type="match status" value="1"/>
</dbReference>
<dbReference type="GO" id="GO:0009279">
    <property type="term" value="C:cell outer membrane"/>
    <property type="evidence" value="ECO:0007669"/>
    <property type="project" value="UniProtKB-SubCell"/>
</dbReference>
<evidence type="ECO:0000256" key="9">
    <source>
        <dbReference type="ARBA" id="ARBA00023237"/>
    </source>
</evidence>
<keyword evidence="9 10" id="KW-0998">Cell outer membrane</keyword>
<evidence type="ECO:0000256" key="4">
    <source>
        <dbReference type="ARBA" id="ARBA00022692"/>
    </source>
</evidence>
<keyword evidence="4 10" id="KW-0812">Transmembrane</keyword>
<evidence type="ECO:0000256" key="3">
    <source>
        <dbReference type="ARBA" id="ARBA00022452"/>
    </source>
</evidence>
<evidence type="ECO:0000256" key="7">
    <source>
        <dbReference type="ARBA" id="ARBA00023136"/>
    </source>
</evidence>
<dbReference type="Pfam" id="PF07715">
    <property type="entry name" value="Plug"/>
    <property type="match status" value="1"/>
</dbReference>
<dbReference type="InterPro" id="IPR012910">
    <property type="entry name" value="Plug_dom"/>
</dbReference>
<keyword evidence="2 10" id="KW-0813">Transport</keyword>
<dbReference type="RefSeq" id="WP_105037360.1">
    <property type="nucleotide sequence ID" value="NZ_PPSL01000001.1"/>
</dbReference>
<keyword evidence="3 10" id="KW-1134">Transmembrane beta strand</keyword>
<evidence type="ECO:0000256" key="8">
    <source>
        <dbReference type="ARBA" id="ARBA00023170"/>
    </source>
</evidence>
<dbReference type="PROSITE" id="PS52016">
    <property type="entry name" value="TONB_DEPENDENT_REC_3"/>
    <property type="match status" value="1"/>
</dbReference>
<name>A0A2S7T146_9BACT</name>
<evidence type="ECO:0000259" key="13">
    <source>
        <dbReference type="Pfam" id="PF07715"/>
    </source>
</evidence>
<reference evidence="14 15" key="1">
    <citation type="submission" date="2018-01" db="EMBL/GenBank/DDBJ databases">
        <title>A novel member of the phylum Bacteroidetes isolated from glacier ice.</title>
        <authorList>
            <person name="Liu Q."/>
            <person name="Xin Y.-H."/>
        </authorList>
    </citation>
    <scope>NUCLEOTIDE SEQUENCE [LARGE SCALE GENOMIC DNA]</scope>
    <source>
        <strain evidence="14 15">RB1R16</strain>
    </source>
</reference>
<keyword evidence="6 11" id="KW-0798">TonB box</keyword>
<evidence type="ECO:0000256" key="10">
    <source>
        <dbReference type="PROSITE-ProRule" id="PRU01360"/>
    </source>
</evidence>
<evidence type="ECO:0008006" key="16">
    <source>
        <dbReference type="Google" id="ProtNLM"/>
    </source>
</evidence>
<evidence type="ECO:0000256" key="6">
    <source>
        <dbReference type="ARBA" id="ARBA00023077"/>
    </source>
</evidence>
<dbReference type="EMBL" id="PPSL01000001">
    <property type="protein sequence ID" value="PQJ12476.1"/>
    <property type="molecule type" value="Genomic_DNA"/>
</dbReference>
<protein>
    <recommendedName>
        <fullName evidence="16">TonB-dependent receptor</fullName>
    </recommendedName>
</protein>
<feature type="domain" description="TonB-dependent receptor-like beta-barrel" evidence="12">
    <location>
        <begin position="331"/>
        <end position="689"/>
    </location>
</feature>
<dbReference type="AlphaFoldDB" id="A0A2S7T146"/>
<comment type="subcellular location">
    <subcellularLocation>
        <location evidence="1 10">Cell outer membrane</location>
        <topology evidence="1 10">Multi-pass membrane protein</topology>
    </subcellularLocation>
</comment>
<dbReference type="InterPro" id="IPR008969">
    <property type="entry name" value="CarboxyPept-like_regulatory"/>
</dbReference>
<accession>A0A2S7T146</accession>
<dbReference type="Proteomes" id="UP000239872">
    <property type="component" value="Unassembled WGS sequence"/>
</dbReference>
<comment type="similarity">
    <text evidence="10 11">Belongs to the TonB-dependent receptor family.</text>
</comment>
<dbReference type="SUPFAM" id="SSF56935">
    <property type="entry name" value="Porins"/>
    <property type="match status" value="1"/>
</dbReference>
<dbReference type="InterPro" id="IPR000531">
    <property type="entry name" value="Beta-barrel_TonB"/>
</dbReference>
<dbReference type="GO" id="GO:0015344">
    <property type="term" value="F:siderophore uptake transmembrane transporter activity"/>
    <property type="evidence" value="ECO:0007669"/>
    <property type="project" value="TreeGrafter"/>
</dbReference>
<comment type="caution">
    <text evidence="14">The sequence shown here is derived from an EMBL/GenBank/DDBJ whole genome shotgun (WGS) entry which is preliminary data.</text>
</comment>
<evidence type="ECO:0000256" key="1">
    <source>
        <dbReference type="ARBA" id="ARBA00004571"/>
    </source>
</evidence>